<accession>A0A8B4I4E7</accession>
<evidence type="ECO:0000313" key="1">
    <source>
        <dbReference type="EMBL" id="SQF90291.1"/>
    </source>
</evidence>
<evidence type="ECO:0008006" key="3">
    <source>
        <dbReference type="Google" id="ProtNLM"/>
    </source>
</evidence>
<dbReference type="AlphaFoldDB" id="A0A8B4I4E7"/>
<evidence type="ECO:0000313" key="2">
    <source>
        <dbReference type="Proteomes" id="UP000248640"/>
    </source>
</evidence>
<protein>
    <recommendedName>
        <fullName evidence="3">SWIM-type domain-containing protein</fullName>
    </recommendedName>
</protein>
<proteinExistence type="predicted"/>
<dbReference type="EMBL" id="LS483372">
    <property type="protein sequence ID" value="SQF90291.1"/>
    <property type="molecule type" value="Genomic_DNA"/>
</dbReference>
<dbReference type="GeneID" id="61637660"/>
<dbReference type="Proteomes" id="UP000248640">
    <property type="component" value="Chromosome 1"/>
</dbReference>
<name>A0A8B4I4E7_PSEFL</name>
<reference evidence="1 2" key="1">
    <citation type="submission" date="2018-06" db="EMBL/GenBank/DDBJ databases">
        <authorList>
            <consortium name="Pathogen Informatics"/>
            <person name="Doyle S."/>
        </authorList>
    </citation>
    <scope>NUCLEOTIDE SEQUENCE [LARGE SCALE GENOMIC DNA]</scope>
    <source>
        <strain evidence="1 2">NCTC10038</strain>
    </source>
</reference>
<gene>
    <name evidence="1" type="ORF">NCTC10038_01688</name>
</gene>
<dbReference type="RefSeq" id="WP_053254937.1">
    <property type="nucleotide sequence ID" value="NZ_CBCRXZ010000015.1"/>
</dbReference>
<organism evidence="1 2">
    <name type="scientific">Pseudomonas fluorescens</name>
    <dbReference type="NCBI Taxonomy" id="294"/>
    <lineage>
        <taxon>Bacteria</taxon>
        <taxon>Pseudomonadati</taxon>
        <taxon>Pseudomonadota</taxon>
        <taxon>Gammaproteobacteria</taxon>
        <taxon>Pseudomonadales</taxon>
        <taxon>Pseudomonadaceae</taxon>
        <taxon>Pseudomonas</taxon>
    </lineage>
</organism>
<sequence length="66" mass="7280">MNWKAISKNCMSSGEGYLLSRYALESGFAYVCRCPKGRIIHSCKDQDKAKAACVEHLNNQKVGKAA</sequence>